<feature type="compositionally biased region" description="Polar residues" evidence="1">
    <location>
        <begin position="40"/>
        <end position="54"/>
    </location>
</feature>
<gene>
    <name evidence="2" type="ORF">QC823_06715</name>
</gene>
<evidence type="ECO:0000313" key="3">
    <source>
        <dbReference type="Proteomes" id="UP001254564"/>
    </source>
</evidence>
<protein>
    <submittedName>
        <fullName evidence="2">Uncharacterized protein</fullName>
    </submittedName>
</protein>
<dbReference type="EMBL" id="JARWAN010000008">
    <property type="protein sequence ID" value="MDR5898677.1"/>
    <property type="molecule type" value="Genomic_DNA"/>
</dbReference>
<proteinExistence type="predicted"/>
<sequence length="54" mass="6601">MPYQQRTRLYPQNIHTEQLVKRRYRRDVTSWIEQELNPERTGQSESDSSEQSTF</sequence>
<organism evidence="2 3">
    <name type="scientific">Vreelandella vilamensis</name>
    <dbReference type="NCBI Taxonomy" id="531309"/>
    <lineage>
        <taxon>Bacteria</taxon>
        <taxon>Pseudomonadati</taxon>
        <taxon>Pseudomonadota</taxon>
        <taxon>Gammaproteobacteria</taxon>
        <taxon>Oceanospirillales</taxon>
        <taxon>Halomonadaceae</taxon>
        <taxon>Vreelandella</taxon>
    </lineage>
</organism>
<feature type="region of interest" description="Disordered" evidence="1">
    <location>
        <begin position="33"/>
        <end position="54"/>
    </location>
</feature>
<dbReference type="RefSeq" id="WP_309655591.1">
    <property type="nucleotide sequence ID" value="NZ_JARWAN010000008.1"/>
</dbReference>
<reference evidence="2 3" key="1">
    <citation type="submission" date="2023-04" db="EMBL/GenBank/DDBJ databases">
        <title>A long-awaited taxogenomic arrangement of the family Halomonadaceae.</title>
        <authorList>
            <person name="De La Haba R."/>
            <person name="Chuvochina M."/>
            <person name="Wittouck S."/>
            <person name="Arahal D.R."/>
            <person name="Sanchez-Porro C."/>
            <person name="Hugenholtz P."/>
            <person name="Ventosa A."/>
        </authorList>
    </citation>
    <scope>NUCLEOTIDE SEQUENCE [LARGE SCALE GENOMIC DNA]</scope>
    <source>
        <strain evidence="2 3">DSM 21020</strain>
    </source>
</reference>
<dbReference type="Proteomes" id="UP001254564">
    <property type="component" value="Unassembled WGS sequence"/>
</dbReference>
<name>A0ABU1H4U9_9GAMM</name>
<keyword evidence="3" id="KW-1185">Reference proteome</keyword>
<evidence type="ECO:0000313" key="2">
    <source>
        <dbReference type="EMBL" id="MDR5898677.1"/>
    </source>
</evidence>
<accession>A0ABU1H4U9</accession>
<comment type="caution">
    <text evidence="2">The sequence shown here is derived from an EMBL/GenBank/DDBJ whole genome shotgun (WGS) entry which is preliminary data.</text>
</comment>
<evidence type="ECO:0000256" key="1">
    <source>
        <dbReference type="SAM" id="MobiDB-lite"/>
    </source>
</evidence>